<comment type="caution">
    <text evidence="3">The sequence shown here is derived from an EMBL/GenBank/DDBJ whole genome shotgun (WGS) entry which is preliminary data.</text>
</comment>
<feature type="transmembrane region" description="Helical" evidence="2">
    <location>
        <begin position="77"/>
        <end position="98"/>
    </location>
</feature>
<feature type="transmembrane region" description="Helical" evidence="2">
    <location>
        <begin position="336"/>
        <end position="356"/>
    </location>
</feature>
<dbReference type="Proteomes" id="UP000019678">
    <property type="component" value="Unassembled WGS sequence"/>
</dbReference>
<evidence type="ECO:0000313" key="3">
    <source>
        <dbReference type="EMBL" id="EYF07403.1"/>
    </source>
</evidence>
<feature type="transmembrane region" description="Helical" evidence="2">
    <location>
        <begin position="163"/>
        <end position="183"/>
    </location>
</feature>
<gene>
    <name evidence="3" type="ORF">CAP_0156</name>
</gene>
<feature type="region of interest" description="Disordered" evidence="1">
    <location>
        <begin position="374"/>
        <end position="410"/>
    </location>
</feature>
<feature type="region of interest" description="Disordered" evidence="1">
    <location>
        <begin position="1"/>
        <end position="20"/>
    </location>
</feature>
<dbReference type="OrthoDB" id="5512925at2"/>
<evidence type="ECO:0000256" key="1">
    <source>
        <dbReference type="SAM" id="MobiDB-lite"/>
    </source>
</evidence>
<feature type="transmembrane region" description="Helical" evidence="2">
    <location>
        <begin position="295"/>
        <end position="315"/>
    </location>
</feature>
<keyword evidence="2" id="KW-0472">Membrane</keyword>
<dbReference type="STRING" id="1192034.CAP_0156"/>
<feature type="transmembrane region" description="Helical" evidence="2">
    <location>
        <begin position="26"/>
        <end position="45"/>
    </location>
</feature>
<dbReference type="EMBL" id="ASRX01000010">
    <property type="protein sequence ID" value="EYF07403.1"/>
    <property type="molecule type" value="Genomic_DNA"/>
</dbReference>
<proteinExistence type="predicted"/>
<feature type="transmembrane region" description="Helical" evidence="2">
    <location>
        <begin position="189"/>
        <end position="214"/>
    </location>
</feature>
<name>A0A017TDN2_9BACT</name>
<organism evidence="3 4">
    <name type="scientific">Chondromyces apiculatus DSM 436</name>
    <dbReference type="NCBI Taxonomy" id="1192034"/>
    <lineage>
        <taxon>Bacteria</taxon>
        <taxon>Pseudomonadati</taxon>
        <taxon>Myxococcota</taxon>
        <taxon>Polyangia</taxon>
        <taxon>Polyangiales</taxon>
        <taxon>Polyangiaceae</taxon>
        <taxon>Chondromyces</taxon>
    </lineage>
</organism>
<feature type="transmembrane region" description="Helical" evidence="2">
    <location>
        <begin position="133"/>
        <end position="151"/>
    </location>
</feature>
<evidence type="ECO:0000313" key="4">
    <source>
        <dbReference type="Proteomes" id="UP000019678"/>
    </source>
</evidence>
<protein>
    <submittedName>
        <fullName evidence="3">Uncharacterized protein</fullName>
    </submittedName>
</protein>
<feature type="transmembrane region" description="Helical" evidence="2">
    <location>
        <begin position="244"/>
        <end position="264"/>
    </location>
</feature>
<feature type="transmembrane region" description="Helical" evidence="2">
    <location>
        <begin position="105"/>
        <end position="127"/>
    </location>
</feature>
<keyword evidence="2" id="KW-1133">Transmembrane helix</keyword>
<accession>A0A017TDN2</accession>
<dbReference type="AlphaFoldDB" id="A0A017TDN2"/>
<keyword evidence="4" id="KW-1185">Reference proteome</keyword>
<evidence type="ECO:0000256" key="2">
    <source>
        <dbReference type="SAM" id="Phobius"/>
    </source>
</evidence>
<dbReference type="RefSeq" id="WP_156040567.1">
    <property type="nucleotide sequence ID" value="NZ_ASRX01000010.1"/>
</dbReference>
<reference evidence="3 4" key="1">
    <citation type="submission" date="2013-05" db="EMBL/GenBank/DDBJ databases">
        <title>Genome assembly of Chondromyces apiculatus DSM 436.</title>
        <authorList>
            <person name="Sharma G."/>
            <person name="Khatri I."/>
            <person name="Kaur C."/>
            <person name="Mayilraj S."/>
            <person name="Subramanian S."/>
        </authorList>
    </citation>
    <scope>NUCLEOTIDE SEQUENCE [LARGE SCALE GENOMIC DNA]</scope>
    <source>
        <strain evidence="3 4">DSM 436</strain>
    </source>
</reference>
<sequence length="410" mass="40880">MMMAATPDPPPPGETSDDTTGERREVLAALPVLRFLWLLAVLGALATLVGRMIAPSVAGVTVGIEGLVLALDRAGGTLSQLFALFSVVSAVSLVFMVVQTPAPVALRVFAVVATSLAVVEVIVASGRERVPDLMALTSGGVTASLSLLAAWDARRSVFSRQAGLVLGLAGTGALLRVVAALVADSAVSGASLAIGSIARGIATGAFAFDGLAALTAVAGLRKRSEAGGSGGGGGAGSGEPPQQLFSPLILLALALAFVVTRYAAGAGSSEAHPVELLLFRALERLSVRPVPAAPVGAQHFVAALSIVVALLALAARRPTPALSAVVALAMLGRGMVGAPLGSMSLALASLGVVLAARDERGLWAALLGSQARRAPAGGAGQGIRGQGAPEQGVRGQGAPGRAEVREEPPQ</sequence>
<keyword evidence="2" id="KW-0812">Transmembrane</keyword>